<dbReference type="InterPro" id="IPR010209">
    <property type="entry name" value="Ion_transpt_RnfG/RsxG"/>
</dbReference>
<keyword evidence="2" id="KW-0597">Phosphoprotein</keyword>
<evidence type="ECO:0000256" key="4">
    <source>
        <dbReference type="ARBA" id="ARBA00022643"/>
    </source>
</evidence>
<keyword evidence="4" id="KW-0288">FMN</keyword>
<evidence type="ECO:0000313" key="7">
    <source>
        <dbReference type="EMBL" id="PKK89555.1"/>
    </source>
</evidence>
<dbReference type="EMBL" id="PGXC01000016">
    <property type="protein sequence ID" value="PKK89555.1"/>
    <property type="molecule type" value="Genomic_DNA"/>
</dbReference>
<dbReference type="AlphaFoldDB" id="A0A2N1PMK2"/>
<evidence type="ECO:0000256" key="5">
    <source>
        <dbReference type="ARBA" id="ARBA00022982"/>
    </source>
</evidence>
<dbReference type="PANTHER" id="PTHR36118">
    <property type="entry name" value="ION-TRANSLOCATING OXIDOREDUCTASE COMPLEX SUBUNIT G"/>
    <property type="match status" value="1"/>
</dbReference>
<dbReference type="GO" id="GO:0010181">
    <property type="term" value="F:FMN binding"/>
    <property type="evidence" value="ECO:0007669"/>
    <property type="project" value="InterPro"/>
</dbReference>
<evidence type="ECO:0000256" key="3">
    <source>
        <dbReference type="ARBA" id="ARBA00022630"/>
    </source>
</evidence>
<dbReference type="Pfam" id="PF04205">
    <property type="entry name" value="FMN_bind"/>
    <property type="match status" value="1"/>
</dbReference>
<accession>A0A2N1PMK2</accession>
<evidence type="ECO:0000256" key="2">
    <source>
        <dbReference type="ARBA" id="ARBA00022553"/>
    </source>
</evidence>
<protein>
    <recommendedName>
        <fullName evidence="6">FMN-binding domain-containing protein</fullName>
    </recommendedName>
</protein>
<name>A0A2N1PMK2_9BACT</name>
<dbReference type="PANTHER" id="PTHR36118:SF1">
    <property type="entry name" value="ION-TRANSLOCATING OXIDOREDUCTASE COMPLEX SUBUNIT G"/>
    <property type="match status" value="1"/>
</dbReference>
<sequence>MALTFVSELTRPAREQQAEESLKKVVCSAAQINSEKYPIFRKQNRSGLRLLIREGAAETADKTITPRAHPLTVAIFTCPGLWDNITFALALEPGIINSGFADGRILGVSILSQKETPGLGGRIEETEFLDRFRGLSSESTIRFIKSGQSKISPGDLDGITGATMTCDFLAKGINRALSLIRNEKEQ</sequence>
<keyword evidence="1" id="KW-0813">Transport</keyword>
<comment type="caution">
    <text evidence="7">The sequence shown here is derived from an EMBL/GenBank/DDBJ whole genome shotgun (WGS) entry which is preliminary data.</text>
</comment>
<keyword evidence="5" id="KW-0249">Electron transport</keyword>
<dbReference type="InterPro" id="IPR007329">
    <property type="entry name" value="FMN-bd"/>
</dbReference>
<dbReference type="GO" id="GO:0005886">
    <property type="term" value="C:plasma membrane"/>
    <property type="evidence" value="ECO:0007669"/>
    <property type="project" value="InterPro"/>
</dbReference>
<reference evidence="7 8" key="1">
    <citation type="journal article" date="2017" name="ISME J.">
        <title>Potential for microbial H2 and metal transformations associated with novel bacteria and archaea in deep terrestrial subsurface sediments.</title>
        <authorList>
            <person name="Hernsdorf A.W."/>
            <person name="Amano Y."/>
            <person name="Miyakawa K."/>
            <person name="Ise K."/>
            <person name="Suzuki Y."/>
            <person name="Anantharaman K."/>
            <person name="Probst A."/>
            <person name="Burstein D."/>
            <person name="Thomas B.C."/>
            <person name="Banfield J.F."/>
        </authorList>
    </citation>
    <scope>NUCLEOTIDE SEQUENCE [LARGE SCALE GENOMIC DNA]</scope>
    <source>
        <strain evidence="7">HGW-Wallbacteria-1</strain>
    </source>
</reference>
<dbReference type="SMART" id="SM00900">
    <property type="entry name" value="FMN_bind"/>
    <property type="match status" value="1"/>
</dbReference>
<feature type="domain" description="FMN-binding" evidence="6">
    <location>
        <begin position="80"/>
        <end position="180"/>
    </location>
</feature>
<organism evidence="7 8">
    <name type="scientific">Candidatus Wallbacteria bacterium HGW-Wallbacteria-1</name>
    <dbReference type="NCBI Taxonomy" id="2013854"/>
    <lineage>
        <taxon>Bacteria</taxon>
        <taxon>Candidatus Walliibacteriota</taxon>
    </lineage>
</organism>
<dbReference type="GO" id="GO:0009055">
    <property type="term" value="F:electron transfer activity"/>
    <property type="evidence" value="ECO:0007669"/>
    <property type="project" value="InterPro"/>
</dbReference>
<evidence type="ECO:0000313" key="8">
    <source>
        <dbReference type="Proteomes" id="UP000233256"/>
    </source>
</evidence>
<proteinExistence type="predicted"/>
<evidence type="ECO:0000256" key="1">
    <source>
        <dbReference type="ARBA" id="ARBA00022448"/>
    </source>
</evidence>
<evidence type="ECO:0000259" key="6">
    <source>
        <dbReference type="SMART" id="SM00900"/>
    </source>
</evidence>
<keyword evidence="3" id="KW-0285">Flavoprotein</keyword>
<dbReference type="Proteomes" id="UP000233256">
    <property type="component" value="Unassembled WGS sequence"/>
</dbReference>
<gene>
    <name evidence="7" type="ORF">CVV64_13940</name>
</gene>
<dbReference type="GO" id="GO:0022900">
    <property type="term" value="P:electron transport chain"/>
    <property type="evidence" value="ECO:0007669"/>
    <property type="project" value="InterPro"/>
</dbReference>